<feature type="binding site" evidence="11">
    <location>
        <position position="164"/>
    </location>
    <ligand>
        <name>Zn(2+)</name>
        <dbReference type="ChEBI" id="CHEBI:29105"/>
    </ligand>
</feature>
<dbReference type="InterPro" id="IPR001412">
    <property type="entry name" value="aa-tRNA-synth_I_CS"/>
</dbReference>
<protein>
    <recommendedName>
        <fullName evidence="11">Methionine--tRNA ligase</fullName>
        <ecNumber evidence="11">6.1.1.10</ecNumber>
    </recommendedName>
    <alternativeName>
        <fullName evidence="11">Methionyl-tRNA synthetase</fullName>
        <shortName evidence="11">MetRS</shortName>
    </alternativeName>
</protein>
<evidence type="ECO:0000256" key="6">
    <source>
        <dbReference type="ARBA" id="ARBA00022741"/>
    </source>
</evidence>
<dbReference type="PANTHER" id="PTHR45765:SF1">
    <property type="entry name" value="METHIONINE--TRNA LIGASE, CYTOPLASMIC"/>
    <property type="match status" value="1"/>
</dbReference>
<dbReference type="InterPro" id="IPR015413">
    <property type="entry name" value="Methionyl/Leucyl_tRNA_Synth"/>
</dbReference>
<keyword evidence="6 11" id="KW-0547">Nucleotide-binding</keyword>
<dbReference type="EC" id="6.1.1.10" evidence="11"/>
<accession>A0A1G2B6D3</accession>
<keyword evidence="7 11" id="KW-0067">ATP-binding</keyword>
<comment type="similarity">
    <text evidence="3 11">Belongs to the class-I aminoacyl-tRNA synthetase family. MetG type 1 subfamily.</text>
</comment>
<keyword evidence="5 11" id="KW-0436">Ligase</keyword>
<dbReference type="InterPro" id="IPR041872">
    <property type="entry name" value="Anticodon_Met"/>
</dbReference>
<feature type="short sequence motif" description="'KMSKS' region" evidence="11">
    <location>
        <begin position="333"/>
        <end position="337"/>
    </location>
</feature>
<evidence type="ECO:0000259" key="13">
    <source>
        <dbReference type="Pfam" id="PF19303"/>
    </source>
</evidence>
<dbReference type="CDD" id="cd00814">
    <property type="entry name" value="MetRS_core"/>
    <property type="match status" value="1"/>
</dbReference>
<dbReference type="InterPro" id="IPR014758">
    <property type="entry name" value="Met-tRNA_synth"/>
</dbReference>
<evidence type="ECO:0000256" key="3">
    <source>
        <dbReference type="ARBA" id="ARBA00008258"/>
    </source>
</evidence>
<feature type="binding site" evidence="11">
    <location>
        <position position="148"/>
    </location>
    <ligand>
        <name>Zn(2+)</name>
        <dbReference type="ChEBI" id="CHEBI:29105"/>
    </ligand>
</feature>
<comment type="subunit">
    <text evidence="11">Monomer.</text>
</comment>
<comment type="function">
    <text evidence="1 11">Is required not only for elongation of protein synthesis but also for the initiation of all mRNA translation through initiator tRNA(fMet) aminoacylation.</text>
</comment>
<dbReference type="Pfam" id="PF19303">
    <property type="entry name" value="Anticodon_3"/>
    <property type="match status" value="1"/>
</dbReference>
<dbReference type="STRING" id="1798542.A3F54_03190"/>
<feature type="domain" description="Methionyl-tRNA synthetase anticodon-binding" evidence="13">
    <location>
        <begin position="421"/>
        <end position="561"/>
    </location>
</feature>
<dbReference type="Gene3D" id="2.20.28.20">
    <property type="entry name" value="Methionyl-tRNA synthetase, Zn-domain"/>
    <property type="match status" value="1"/>
</dbReference>
<dbReference type="SUPFAM" id="SSF57770">
    <property type="entry name" value="Methionyl-tRNA synthetase (MetRS), Zn-domain"/>
    <property type="match status" value="1"/>
</dbReference>
<dbReference type="InterPro" id="IPR023458">
    <property type="entry name" value="Met-tRNA_ligase_1"/>
</dbReference>
<feature type="binding site" evidence="11">
    <location>
        <position position="161"/>
    </location>
    <ligand>
        <name>Zn(2+)</name>
        <dbReference type="ChEBI" id="CHEBI:29105"/>
    </ligand>
</feature>
<feature type="binding site" evidence="11">
    <location>
        <position position="336"/>
    </location>
    <ligand>
        <name>ATP</name>
        <dbReference type="ChEBI" id="CHEBI:30616"/>
    </ligand>
</feature>
<dbReference type="GO" id="GO:0017101">
    <property type="term" value="C:aminoacyl-tRNA synthetase multienzyme complex"/>
    <property type="evidence" value="ECO:0007669"/>
    <property type="project" value="TreeGrafter"/>
</dbReference>
<dbReference type="PANTHER" id="PTHR45765">
    <property type="entry name" value="METHIONINE--TRNA LIGASE"/>
    <property type="match status" value="1"/>
</dbReference>
<evidence type="ECO:0000259" key="12">
    <source>
        <dbReference type="Pfam" id="PF09334"/>
    </source>
</evidence>
<dbReference type="InterPro" id="IPR033911">
    <property type="entry name" value="MetRS_core"/>
</dbReference>
<dbReference type="Gene3D" id="3.40.50.620">
    <property type="entry name" value="HUPs"/>
    <property type="match status" value="1"/>
</dbReference>
<dbReference type="NCBIfam" id="TIGR00398">
    <property type="entry name" value="metG"/>
    <property type="match status" value="1"/>
</dbReference>
<dbReference type="Gene3D" id="1.10.730.10">
    <property type="entry name" value="Isoleucyl-tRNA Synthetase, Domain 1"/>
    <property type="match status" value="1"/>
</dbReference>
<evidence type="ECO:0000256" key="2">
    <source>
        <dbReference type="ARBA" id="ARBA00004496"/>
    </source>
</evidence>
<reference evidence="14 15" key="1">
    <citation type="journal article" date="2016" name="Nat. Commun.">
        <title>Thousands of microbial genomes shed light on interconnected biogeochemical processes in an aquifer system.</title>
        <authorList>
            <person name="Anantharaman K."/>
            <person name="Brown C.T."/>
            <person name="Hug L.A."/>
            <person name="Sharon I."/>
            <person name="Castelle C.J."/>
            <person name="Probst A.J."/>
            <person name="Thomas B.C."/>
            <person name="Singh A."/>
            <person name="Wilkins M.J."/>
            <person name="Karaoz U."/>
            <person name="Brodie E.L."/>
            <person name="Williams K.H."/>
            <person name="Hubbard S.S."/>
            <person name="Banfield J.F."/>
        </authorList>
    </citation>
    <scope>NUCLEOTIDE SEQUENCE [LARGE SCALE GENOMIC DNA]</scope>
</reference>
<sequence>MPTEKETILITAALPYINNVPHLGHIVGSHLPADIFYRFCRAKGHDVTFIGGSDEHGTPSVIAAQELGIPVKQLTDRLHAIHKNVYKKLNISYTNYSRTSKSIHHEVTKDFFKVIDAKGVYLHREELKMYFCQRDSLFLPDRFVIGTCPTCGYTSAYADQCETCSTVINPGELIDARCRICGEIPTYKLSPHLFLDLEKLSKKIDAWVESKKGIWNNHVYSIAKKWIDDGLKPRSITRDLTWGVSVPVPEFKNKVFYVWFDAPIGYITFTKELGNQYYERYWKNTKSKIFHFLGKDNIPFHTIFWPGMLIAHGGYSMPYKIVGFHYLNYEGKKFSKSKGVGVFCYNILNSDINIDTLRAYLTSVIPETKDSLFQWNEYRLHTNSEVIGKIGNFFNRTLNVIWNNFNGSLGIDAEQLTNNDELDRNLISSIKTTPEEIGKLLFKTEFRAAYQKMLDYAREGNVYLDRKEPWSLVKKGDLESAKKVLYITLNLAKSLAIVLSPIMPTGMQELWNNQLNFSGSLDTPEIWEKASKMDISKGHRIHKPKPLYEKIEIEKLEEIKKELTKPYNLNDLVKE</sequence>
<dbReference type="GO" id="GO:0046872">
    <property type="term" value="F:metal ion binding"/>
    <property type="evidence" value="ECO:0007669"/>
    <property type="project" value="UniProtKB-KW"/>
</dbReference>
<dbReference type="EMBL" id="MHKD01000011">
    <property type="protein sequence ID" value="OGY84768.1"/>
    <property type="molecule type" value="Genomic_DNA"/>
</dbReference>
<keyword evidence="4 11" id="KW-0963">Cytoplasm</keyword>
<gene>
    <name evidence="11" type="primary">metG</name>
    <name evidence="14" type="ORF">A3F54_03190</name>
</gene>
<dbReference type="InterPro" id="IPR014729">
    <property type="entry name" value="Rossmann-like_a/b/a_fold"/>
</dbReference>
<dbReference type="GO" id="GO:0005829">
    <property type="term" value="C:cytosol"/>
    <property type="evidence" value="ECO:0007669"/>
    <property type="project" value="TreeGrafter"/>
</dbReference>
<dbReference type="Proteomes" id="UP000176952">
    <property type="component" value="Unassembled WGS sequence"/>
</dbReference>
<keyword evidence="8 11" id="KW-0648">Protein biosynthesis</keyword>
<dbReference type="GO" id="GO:0005524">
    <property type="term" value="F:ATP binding"/>
    <property type="evidence" value="ECO:0007669"/>
    <property type="project" value="UniProtKB-UniRule"/>
</dbReference>
<feature type="short sequence motif" description="'HIGH' region" evidence="11">
    <location>
        <begin position="15"/>
        <end position="25"/>
    </location>
</feature>
<evidence type="ECO:0000256" key="10">
    <source>
        <dbReference type="ARBA" id="ARBA00047364"/>
    </source>
</evidence>
<dbReference type="AlphaFoldDB" id="A0A1G2B6D3"/>
<evidence type="ECO:0000256" key="11">
    <source>
        <dbReference type="HAMAP-Rule" id="MF_00098"/>
    </source>
</evidence>
<dbReference type="InterPro" id="IPR029038">
    <property type="entry name" value="MetRS_Zn"/>
</dbReference>
<comment type="catalytic activity">
    <reaction evidence="10 11">
        <text>tRNA(Met) + L-methionine + ATP = L-methionyl-tRNA(Met) + AMP + diphosphate</text>
        <dbReference type="Rhea" id="RHEA:13481"/>
        <dbReference type="Rhea" id="RHEA-COMP:9667"/>
        <dbReference type="Rhea" id="RHEA-COMP:9698"/>
        <dbReference type="ChEBI" id="CHEBI:30616"/>
        <dbReference type="ChEBI" id="CHEBI:33019"/>
        <dbReference type="ChEBI" id="CHEBI:57844"/>
        <dbReference type="ChEBI" id="CHEBI:78442"/>
        <dbReference type="ChEBI" id="CHEBI:78530"/>
        <dbReference type="ChEBI" id="CHEBI:456215"/>
        <dbReference type="EC" id="6.1.1.10"/>
    </reaction>
</comment>
<evidence type="ECO:0000256" key="7">
    <source>
        <dbReference type="ARBA" id="ARBA00022840"/>
    </source>
</evidence>
<dbReference type="HAMAP" id="MF_00098">
    <property type="entry name" value="Met_tRNA_synth_type1"/>
    <property type="match status" value="1"/>
</dbReference>
<keyword evidence="11" id="KW-0862">Zinc</keyword>
<comment type="subcellular location">
    <subcellularLocation>
        <location evidence="2 11">Cytoplasm</location>
    </subcellularLocation>
</comment>
<dbReference type="CDD" id="cd07957">
    <property type="entry name" value="Anticodon_Ia_Met"/>
    <property type="match status" value="1"/>
</dbReference>
<dbReference type="FunFam" id="2.20.28.20:FF:000001">
    <property type="entry name" value="Methionine--tRNA ligase"/>
    <property type="match status" value="1"/>
</dbReference>
<dbReference type="SUPFAM" id="SSF47323">
    <property type="entry name" value="Anticodon-binding domain of a subclass of class I aminoacyl-tRNA synthetases"/>
    <property type="match status" value="1"/>
</dbReference>
<evidence type="ECO:0000256" key="5">
    <source>
        <dbReference type="ARBA" id="ARBA00022598"/>
    </source>
</evidence>
<evidence type="ECO:0000313" key="14">
    <source>
        <dbReference type="EMBL" id="OGY84768.1"/>
    </source>
</evidence>
<dbReference type="GO" id="GO:0004825">
    <property type="term" value="F:methionine-tRNA ligase activity"/>
    <property type="evidence" value="ECO:0007669"/>
    <property type="project" value="UniProtKB-UniRule"/>
</dbReference>
<evidence type="ECO:0000313" key="15">
    <source>
        <dbReference type="Proteomes" id="UP000176952"/>
    </source>
</evidence>
<dbReference type="InterPro" id="IPR009080">
    <property type="entry name" value="tRNAsynth_Ia_anticodon-bd"/>
</dbReference>
<dbReference type="GO" id="GO:0006431">
    <property type="term" value="P:methionyl-tRNA aminoacylation"/>
    <property type="evidence" value="ECO:0007669"/>
    <property type="project" value="UniProtKB-UniRule"/>
</dbReference>
<comment type="cofactor">
    <cofactor evidence="11">
        <name>Zn(2+)</name>
        <dbReference type="ChEBI" id="CHEBI:29105"/>
    </cofactor>
    <text evidence="11">Binds 1 zinc ion per subunit.</text>
</comment>
<evidence type="ECO:0000256" key="4">
    <source>
        <dbReference type="ARBA" id="ARBA00022490"/>
    </source>
</evidence>
<dbReference type="Pfam" id="PF09334">
    <property type="entry name" value="tRNA-synt_1g"/>
    <property type="match status" value="1"/>
</dbReference>
<keyword evidence="9 11" id="KW-0030">Aminoacyl-tRNA synthetase</keyword>
<evidence type="ECO:0000256" key="9">
    <source>
        <dbReference type="ARBA" id="ARBA00023146"/>
    </source>
</evidence>
<feature type="domain" description="Methionyl/Leucyl tRNA synthetase" evidence="12">
    <location>
        <begin position="8"/>
        <end position="398"/>
    </location>
</feature>
<organism evidence="14 15">
    <name type="scientific">Candidatus Kerfeldbacteria bacterium RIFCSPHIGHO2_12_FULL_48_17</name>
    <dbReference type="NCBI Taxonomy" id="1798542"/>
    <lineage>
        <taxon>Bacteria</taxon>
        <taxon>Candidatus Kerfeldiibacteriota</taxon>
    </lineage>
</organism>
<dbReference type="PROSITE" id="PS00178">
    <property type="entry name" value="AA_TRNA_LIGASE_I"/>
    <property type="match status" value="1"/>
</dbReference>
<evidence type="ECO:0000256" key="1">
    <source>
        <dbReference type="ARBA" id="ARBA00003314"/>
    </source>
</evidence>
<name>A0A1G2B6D3_9BACT</name>
<feature type="binding site" evidence="11">
    <location>
        <position position="151"/>
    </location>
    <ligand>
        <name>Zn(2+)</name>
        <dbReference type="ChEBI" id="CHEBI:29105"/>
    </ligand>
</feature>
<comment type="caution">
    <text evidence="14">The sequence shown here is derived from an EMBL/GenBank/DDBJ whole genome shotgun (WGS) entry which is preliminary data.</text>
</comment>
<dbReference type="PRINTS" id="PR01041">
    <property type="entry name" value="TRNASYNTHMET"/>
</dbReference>
<evidence type="ECO:0000256" key="8">
    <source>
        <dbReference type="ARBA" id="ARBA00022917"/>
    </source>
</evidence>
<keyword evidence="11" id="KW-0479">Metal-binding</keyword>
<proteinExistence type="inferred from homology"/>
<dbReference type="SUPFAM" id="SSF52374">
    <property type="entry name" value="Nucleotidylyl transferase"/>
    <property type="match status" value="1"/>
</dbReference>